<protein>
    <submittedName>
        <fullName evidence="1">Uncharacterized protein</fullName>
    </submittedName>
</protein>
<dbReference type="EMBL" id="JACGCI010000056">
    <property type="protein sequence ID" value="KAF6750474.1"/>
    <property type="molecule type" value="Genomic_DNA"/>
</dbReference>
<dbReference type="Proteomes" id="UP000521943">
    <property type="component" value="Unassembled WGS sequence"/>
</dbReference>
<reference evidence="1 2" key="1">
    <citation type="submission" date="2020-07" db="EMBL/GenBank/DDBJ databases">
        <title>Comparative genomics of pyrophilous fungi reveals a link between fire events and developmental genes.</title>
        <authorList>
            <consortium name="DOE Joint Genome Institute"/>
            <person name="Steindorff A.S."/>
            <person name="Carver A."/>
            <person name="Calhoun S."/>
            <person name="Stillman K."/>
            <person name="Liu H."/>
            <person name="Lipzen A."/>
            <person name="Pangilinan J."/>
            <person name="Labutti K."/>
            <person name="Bruns T.D."/>
            <person name="Grigoriev I.V."/>
        </authorList>
    </citation>
    <scope>NUCLEOTIDE SEQUENCE [LARGE SCALE GENOMIC DNA]</scope>
    <source>
        <strain evidence="1 2">CBS 144469</strain>
    </source>
</reference>
<dbReference type="AlphaFoldDB" id="A0A8H6HNW4"/>
<gene>
    <name evidence="1" type="ORF">DFP72DRAFT_909930</name>
</gene>
<comment type="caution">
    <text evidence="1">The sequence shown here is derived from an EMBL/GenBank/DDBJ whole genome shotgun (WGS) entry which is preliminary data.</text>
</comment>
<sequence>MFVDGSEAWPPARSPCLHRCPPPTGTFERLSLRNQRPMLVTSLSADLNIARSLSYIPTAVPPVVVVQSRFERTLDTLGRGMQHSSRKKCSPQNNPHLTIAAIREQTSLPPFNFVFLRPLTGLQLSRISPHASIAMTLVDQKLMLMQWWRRGRTDTVSTTGA</sequence>
<evidence type="ECO:0000313" key="2">
    <source>
        <dbReference type="Proteomes" id="UP000521943"/>
    </source>
</evidence>
<accession>A0A8H6HNW4</accession>
<evidence type="ECO:0000313" key="1">
    <source>
        <dbReference type="EMBL" id="KAF6750474.1"/>
    </source>
</evidence>
<keyword evidence="2" id="KW-1185">Reference proteome</keyword>
<proteinExistence type="predicted"/>
<name>A0A8H6HNW4_9AGAR</name>
<organism evidence="1 2">
    <name type="scientific">Ephemerocybe angulata</name>
    <dbReference type="NCBI Taxonomy" id="980116"/>
    <lineage>
        <taxon>Eukaryota</taxon>
        <taxon>Fungi</taxon>
        <taxon>Dikarya</taxon>
        <taxon>Basidiomycota</taxon>
        <taxon>Agaricomycotina</taxon>
        <taxon>Agaricomycetes</taxon>
        <taxon>Agaricomycetidae</taxon>
        <taxon>Agaricales</taxon>
        <taxon>Agaricineae</taxon>
        <taxon>Psathyrellaceae</taxon>
        <taxon>Ephemerocybe</taxon>
    </lineage>
</organism>